<keyword evidence="9" id="KW-0408">Iron</keyword>
<comment type="similarity">
    <text evidence="4">Belongs to the gamma-BBH/TMLD family.</text>
</comment>
<dbReference type="Proteomes" id="UP000887013">
    <property type="component" value="Unassembled WGS sequence"/>
</dbReference>
<dbReference type="FunFam" id="3.30.2020.30:FF:000002">
    <property type="entry name" value="Putative gamma-butyrobetaine dioxygenase"/>
    <property type="match status" value="1"/>
</dbReference>
<dbReference type="Gene3D" id="3.60.130.10">
    <property type="entry name" value="Clavaminate synthase-like"/>
    <property type="match status" value="1"/>
</dbReference>
<evidence type="ECO:0000259" key="10">
    <source>
        <dbReference type="Pfam" id="PF02668"/>
    </source>
</evidence>
<dbReference type="GO" id="GO:0005739">
    <property type="term" value="C:mitochondrion"/>
    <property type="evidence" value="ECO:0007669"/>
    <property type="project" value="TreeGrafter"/>
</dbReference>
<evidence type="ECO:0000313" key="13">
    <source>
        <dbReference type="Proteomes" id="UP000887013"/>
    </source>
</evidence>
<dbReference type="GO" id="GO:0016706">
    <property type="term" value="F:2-oxoglutarate-dependent dioxygenase activity"/>
    <property type="evidence" value="ECO:0007669"/>
    <property type="project" value="UniProtKB-ARBA"/>
</dbReference>
<organism evidence="12 13">
    <name type="scientific">Nephila pilipes</name>
    <name type="common">Giant wood spider</name>
    <name type="synonym">Nephila maculata</name>
    <dbReference type="NCBI Taxonomy" id="299642"/>
    <lineage>
        <taxon>Eukaryota</taxon>
        <taxon>Metazoa</taxon>
        <taxon>Ecdysozoa</taxon>
        <taxon>Arthropoda</taxon>
        <taxon>Chelicerata</taxon>
        <taxon>Arachnida</taxon>
        <taxon>Araneae</taxon>
        <taxon>Araneomorphae</taxon>
        <taxon>Entelegynae</taxon>
        <taxon>Araneoidea</taxon>
        <taxon>Nephilidae</taxon>
        <taxon>Nephila</taxon>
    </lineage>
</organism>
<dbReference type="InterPro" id="IPR042098">
    <property type="entry name" value="TauD-like_sf"/>
</dbReference>
<accession>A0A8X6Q4M4</accession>
<dbReference type="PANTHER" id="PTHR10696:SF55">
    <property type="entry name" value="DIOXYGENASE, PUTATIVE-RELATED"/>
    <property type="match status" value="1"/>
</dbReference>
<keyword evidence="5" id="KW-0479">Metal-binding</keyword>
<keyword evidence="7 12" id="KW-0223">Dioxygenase</keyword>
<dbReference type="SUPFAM" id="SSF51197">
    <property type="entry name" value="Clavaminate synthase-like"/>
    <property type="match status" value="1"/>
</dbReference>
<comment type="cofactor">
    <cofactor evidence="2">
        <name>L-ascorbate</name>
        <dbReference type="ChEBI" id="CHEBI:38290"/>
    </cofactor>
</comment>
<comment type="pathway">
    <text evidence="3">Amine and polyamine biosynthesis; carnitine biosynthesis.</text>
</comment>
<dbReference type="OrthoDB" id="406634at2759"/>
<dbReference type="FunFam" id="3.60.130.10:FF:000001">
    <property type="entry name" value="Trimethyllysine dioxygenase, mitochondrial"/>
    <property type="match status" value="1"/>
</dbReference>
<evidence type="ECO:0000256" key="4">
    <source>
        <dbReference type="ARBA" id="ARBA00008654"/>
    </source>
</evidence>
<protein>
    <submittedName>
        <fullName evidence="12">Gamma-butyrobetaine dioxygenase</fullName>
    </submittedName>
</protein>
<dbReference type="GO" id="GO:0045329">
    <property type="term" value="P:carnitine biosynthetic process"/>
    <property type="evidence" value="ECO:0007669"/>
    <property type="project" value="UniProtKB-KW"/>
</dbReference>
<evidence type="ECO:0000256" key="3">
    <source>
        <dbReference type="ARBA" id="ARBA00005022"/>
    </source>
</evidence>
<comment type="caution">
    <text evidence="12">The sequence shown here is derived from an EMBL/GenBank/DDBJ whole genome shotgun (WGS) entry which is preliminary data.</text>
</comment>
<evidence type="ECO:0000256" key="9">
    <source>
        <dbReference type="ARBA" id="ARBA00023004"/>
    </source>
</evidence>
<keyword evidence="13" id="KW-1185">Reference proteome</keyword>
<evidence type="ECO:0000256" key="2">
    <source>
        <dbReference type="ARBA" id="ARBA00001961"/>
    </source>
</evidence>
<gene>
    <name evidence="12" type="primary">Bbox1</name>
    <name evidence="12" type="ORF">NPIL_6551</name>
</gene>
<proteinExistence type="inferred from homology"/>
<evidence type="ECO:0000259" key="11">
    <source>
        <dbReference type="Pfam" id="PF06155"/>
    </source>
</evidence>
<dbReference type="CDD" id="cd00250">
    <property type="entry name" value="CAS_like"/>
    <property type="match status" value="1"/>
</dbReference>
<reference evidence="12" key="1">
    <citation type="submission" date="2020-08" db="EMBL/GenBank/DDBJ databases">
        <title>Multicomponent nature underlies the extraordinary mechanical properties of spider dragline silk.</title>
        <authorList>
            <person name="Kono N."/>
            <person name="Nakamura H."/>
            <person name="Mori M."/>
            <person name="Yoshida Y."/>
            <person name="Ohtoshi R."/>
            <person name="Malay A.D."/>
            <person name="Moran D.A.P."/>
            <person name="Tomita M."/>
            <person name="Numata K."/>
            <person name="Arakawa K."/>
        </authorList>
    </citation>
    <scope>NUCLEOTIDE SEQUENCE</scope>
</reference>
<dbReference type="PANTHER" id="PTHR10696">
    <property type="entry name" value="GAMMA-BUTYROBETAINE HYDROXYLASE-RELATED"/>
    <property type="match status" value="1"/>
</dbReference>
<evidence type="ECO:0000256" key="5">
    <source>
        <dbReference type="ARBA" id="ARBA00022723"/>
    </source>
</evidence>
<dbReference type="InterPro" id="IPR050411">
    <property type="entry name" value="AlphaKG_dependent_hydroxylases"/>
</dbReference>
<name>A0A8X6Q4M4_NEPPI</name>
<dbReference type="InterPro" id="IPR010376">
    <property type="entry name" value="GBBH-like_N"/>
</dbReference>
<comment type="cofactor">
    <cofactor evidence="1">
        <name>Fe(2+)</name>
        <dbReference type="ChEBI" id="CHEBI:29033"/>
    </cofactor>
</comment>
<dbReference type="EMBL" id="BMAW01028089">
    <property type="protein sequence ID" value="GFU05566.1"/>
    <property type="molecule type" value="Genomic_DNA"/>
</dbReference>
<keyword evidence="8" id="KW-0560">Oxidoreductase</keyword>
<evidence type="ECO:0000256" key="7">
    <source>
        <dbReference type="ARBA" id="ARBA00022964"/>
    </source>
</evidence>
<feature type="domain" description="Gamma-butyrobetaine hydroxylase-like N-terminal" evidence="11">
    <location>
        <begin position="101"/>
        <end position="181"/>
    </location>
</feature>
<feature type="domain" description="TauD/TfdA-like" evidence="10">
    <location>
        <begin position="214"/>
        <end position="462"/>
    </location>
</feature>
<dbReference type="InterPro" id="IPR038492">
    <property type="entry name" value="GBBH-like_N_sf"/>
</dbReference>
<dbReference type="Pfam" id="PF06155">
    <property type="entry name" value="GBBH-like_N"/>
    <property type="match status" value="1"/>
</dbReference>
<keyword evidence="6" id="KW-0124">Carnitine biosynthesis</keyword>
<evidence type="ECO:0000256" key="8">
    <source>
        <dbReference type="ARBA" id="ARBA00023002"/>
    </source>
</evidence>
<evidence type="ECO:0000256" key="6">
    <source>
        <dbReference type="ARBA" id="ARBA00022873"/>
    </source>
</evidence>
<dbReference type="GO" id="GO:0046872">
    <property type="term" value="F:metal ion binding"/>
    <property type="evidence" value="ECO:0007669"/>
    <property type="project" value="UniProtKB-KW"/>
</dbReference>
<sequence length="482" mass="55309">MLSLDLHDVLTSAFRNDHHSSLDATIDTDHVHNGPISMVILLSVSANCPAKSLTWDSIGSINLLSYECQKHFQKTGIRAGATAAFVPNDDQTTIITRTFPTSHSLKIGFQDNLTSNFYYIWLRDNCQCSSCIHSESRQKMVDTVSLDINIKPEFYHVTENGKLKIFWSDGHISLYDSHWLHKHGRDFELDSYDNVHDNMPPLATWNGEIIRNIKPEISYEEVMETEEGLKKWLTIMYKYGIAIMRGTPCVKGEVVKVMERIAYVKKTKWGSSFDVICEPVQSDPKHLAYTGMYLELHTDMNYRENSPGLQALHCLKANPSTEGDSIGGQSFFVDGFYIAKWLRKEHPASFHVLTSTPIEFRIYSHKMEYSNLQYVLCASKSGHLKEVHYNTRTMAPLRGPADSVKPFYEAYKLMGQKMREPESQFAFNLVPGDLVAFNNRRILHGRTSFDPRRMSRHLEGCYGDIDEIITRCKSFLKEDYRK</sequence>
<dbReference type="Gene3D" id="3.30.2020.30">
    <property type="match status" value="1"/>
</dbReference>
<dbReference type="AlphaFoldDB" id="A0A8X6Q4M4"/>
<evidence type="ECO:0000313" key="12">
    <source>
        <dbReference type="EMBL" id="GFU05566.1"/>
    </source>
</evidence>
<evidence type="ECO:0000256" key="1">
    <source>
        <dbReference type="ARBA" id="ARBA00001954"/>
    </source>
</evidence>
<dbReference type="Pfam" id="PF02668">
    <property type="entry name" value="TauD"/>
    <property type="match status" value="1"/>
</dbReference>
<dbReference type="InterPro" id="IPR003819">
    <property type="entry name" value="TauD/TfdA-like"/>
</dbReference>